<protein>
    <recommendedName>
        <fullName evidence="3">Tail specific protease domain-containing protein</fullName>
    </recommendedName>
</protein>
<feature type="signal peptide" evidence="2">
    <location>
        <begin position="1"/>
        <end position="20"/>
    </location>
</feature>
<evidence type="ECO:0000313" key="5">
    <source>
        <dbReference type="Proteomes" id="UP000824160"/>
    </source>
</evidence>
<dbReference type="Pfam" id="PF03572">
    <property type="entry name" value="Peptidase_S41"/>
    <property type="match status" value="1"/>
</dbReference>
<feature type="domain" description="Tail specific protease" evidence="3">
    <location>
        <begin position="306"/>
        <end position="460"/>
    </location>
</feature>
<comment type="caution">
    <text evidence="4">The sequence shown here is derived from an EMBL/GenBank/DDBJ whole genome shotgun (WGS) entry which is preliminary data.</text>
</comment>
<dbReference type="InterPro" id="IPR029045">
    <property type="entry name" value="ClpP/crotonase-like_dom_sf"/>
</dbReference>
<dbReference type="SUPFAM" id="SSF52096">
    <property type="entry name" value="ClpP/crotonase"/>
    <property type="match status" value="1"/>
</dbReference>
<dbReference type="PROSITE" id="PS51257">
    <property type="entry name" value="PROKAR_LIPOPROTEIN"/>
    <property type="match status" value="1"/>
</dbReference>
<reference evidence="4" key="2">
    <citation type="journal article" date="2021" name="PeerJ">
        <title>Extensive microbial diversity within the chicken gut microbiome revealed by metagenomics and culture.</title>
        <authorList>
            <person name="Gilroy R."/>
            <person name="Ravi A."/>
            <person name="Getino M."/>
            <person name="Pursley I."/>
            <person name="Horton D.L."/>
            <person name="Alikhan N.F."/>
            <person name="Baker D."/>
            <person name="Gharbi K."/>
            <person name="Hall N."/>
            <person name="Watson M."/>
            <person name="Adriaenssens E.M."/>
            <person name="Foster-Nyarko E."/>
            <person name="Jarju S."/>
            <person name="Secka A."/>
            <person name="Antonio M."/>
            <person name="Oren A."/>
            <person name="Chaudhuri R.R."/>
            <person name="La Ragione R."/>
            <person name="Hildebrand F."/>
            <person name="Pallen M.J."/>
        </authorList>
    </citation>
    <scope>NUCLEOTIDE SEQUENCE</scope>
    <source>
        <strain evidence="4">ChiBcec7-5410</strain>
    </source>
</reference>
<evidence type="ECO:0000313" key="4">
    <source>
        <dbReference type="EMBL" id="HIT94365.1"/>
    </source>
</evidence>
<sequence>MFTYKRRRILTAILTGTICASVLLGGCRTPSAEKSSDSGESQTASDSVSTARRQQLDSFLQTVNDRKEDIYNEEFLPFEEQWADGVFDWEDTFTQEEMEQLSTPPQDTPEQMSNETARQDIQMFFRLLRQGYVGYDYFGGEEVFDRLEDEALDALPDGTVTPEQLIEAVGCVKEVVTDNNLKIGGVPMVQNQYETWFSDVYFDTPEQAEDVDSEWIRPSIAPDGRLCYTLAAVVTDEQAGKLPDEAVIDGKNVSIDWQKWECTSLEDTVLSVTELSNGAPLLASRSMLADDDQHSVQLDALSRVGTDYRDVSLLVWDFRSNSGGSDSYFRGWFAGFTGMNPDVKVSYAARLTPLNKYLLNFVLATGWYTDYSDGLLNYRDGITFVLQDGQTADIGESMVNQLRSVTNTLTVGSTTKGAILTSNTVNVWLPGSGLQVQWGIKLQQVEKTGNPDGYGVEPDLWVPPEMALERVELLCGYYGLS</sequence>
<dbReference type="InterPro" id="IPR005151">
    <property type="entry name" value="Tail-specific_protease"/>
</dbReference>
<feature type="region of interest" description="Disordered" evidence="1">
    <location>
        <begin position="29"/>
        <end position="51"/>
    </location>
</feature>
<feature type="chain" id="PRO_5038549631" description="Tail specific protease domain-containing protein" evidence="2">
    <location>
        <begin position="21"/>
        <end position="481"/>
    </location>
</feature>
<accession>A0A9D1H610</accession>
<proteinExistence type="predicted"/>
<keyword evidence="2" id="KW-0732">Signal</keyword>
<dbReference type="Gene3D" id="3.90.226.10">
    <property type="entry name" value="2-enoyl-CoA Hydratase, Chain A, domain 1"/>
    <property type="match status" value="1"/>
</dbReference>
<dbReference type="GO" id="GO:0008236">
    <property type="term" value="F:serine-type peptidase activity"/>
    <property type="evidence" value="ECO:0007669"/>
    <property type="project" value="InterPro"/>
</dbReference>
<dbReference type="GO" id="GO:0006508">
    <property type="term" value="P:proteolysis"/>
    <property type="evidence" value="ECO:0007669"/>
    <property type="project" value="InterPro"/>
</dbReference>
<evidence type="ECO:0000256" key="2">
    <source>
        <dbReference type="SAM" id="SignalP"/>
    </source>
</evidence>
<organism evidence="4 5">
    <name type="scientific">Candidatus Faecivivens stercoripullorum</name>
    <dbReference type="NCBI Taxonomy" id="2840805"/>
    <lineage>
        <taxon>Bacteria</taxon>
        <taxon>Bacillati</taxon>
        <taxon>Bacillota</taxon>
        <taxon>Clostridia</taxon>
        <taxon>Eubacteriales</taxon>
        <taxon>Oscillospiraceae</taxon>
        <taxon>Oscillospiraceae incertae sedis</taxon>
        <taxon>Candidatus Faecivivens</taxon>
    </lineage>
</organism>
<gene>
    <name evidence="4" type="ORF">IAC43_04210</name>
</gene>
<dbReference type="AlphaFoldDB" id="A0A9D1H610"/>
<dbReference type="Proteomes" id="UP000824160">
    <property type="component" value="Unassembled WGS sequence"/>
</dbReference>
<dbReference type="EMBL" id="DVLW01000113">
    <property type="protein sequence ID" value="HIT94365.1"/>
    <property type="molecule type" value="Genomic_DNA"/>
</dbReference>
<evidence type="ECO:0000256" key="1">
    <source>
        <dbReference type="SAM" id="MobiDB-lite"/>
    </source>
</evidence>
<evidence type="ECO:0000259" key="3">
    <source>
        <dbReference type="Pfam" id="PF03572"/>
    </source>
</evidence>
<name>A0A9D1H610_9FIRM</name>
<reference evidence="4" key="1">
    <citation type="submission" date="2020-10" db="EMBL/GenBank/DDBJ databases">
        <authorList>
            <person name="Gilroy R."/>
        </authorList>
    </citation>
    <scope>NUCLEOTIDE SEQUENCE</scope>
    <source>
        <strain evidence="4">ChiBcec7-5410</strain>
    </source>
</reference>
<feature type="compositionally biased region" description="Polar residues" evidence="1">
    <location>
        <begin position="38"/>
        <end position="51"/>
    </location>
</feature>